<reference evidence="3 4" key="1">
    <citation type="submission" date="2015-10" db="EMBL/GenBank/DDBJ databases">
        <title>Genome analyses suggest a sexual origin of heterokaryosis in a supposedly ancient asexual fungus.</title>
        <authorList>
            <person name="Ropars J."/>
            <person name="Sedzielewska K."/>
            <person name="Noel J."/>
            <person name="Charron P."/>
            <person name="Farinelli L."/>
            <person name="Marton T."/>
            <person name="Kruger M."/>
            <person name="Pelin A."/>
            <person name="Brachmann A."/>
            <person name="Corradi N."/>
        </authorList>
    </citation>
    <scope>NUCLEOTIDE SEQUENCE [LARGE SCALE GENOMIC DNA]</scope>
    <source>
        <strain evidence="3 4">A4</strain>
    </source>
</reference>
<keyword evidence="4" id="KW-1185">Reference proteome</keyword>
<protein>
    <submittedName>
        <fullName evidence="3">Uncharacterized protein</fullName>
    </submittedName>
</protein>
<evidence type="ECO:0000256" key="2">
    <source>
        <dbReference type="SAM" id="Phobius"/>
    </source>
</evidence>
<gene>
    <name evidence="3" type="ORF">RhiirA4_471264</name>
</gene>
<evidence type="ECO:0000313" key="3">
    <source>
        <dbReference type="EMBL" id="PKY53191.1"/>
    </source>
</evidence>
<dbReference type="Proteomes" id="UP000234323">
    <property type="component" value="Unassembled WGS sequence"/>
</dbReference>
<name>A0A2I1H2X4_9GLOM</name>
<dbReference type="VEuPathDB" id="FungiDB:RhiirFUN_001701"/>
<feature type="compositionally biased region" description="Acidic residues" evidence="1">
    <location>
        <begin position="78"/>
        <end position="91"/>
    </location>
</feature>
<feature type="transmembrane region" description="Helical" evidence="2">
    <location>
        <begin position="20"/>
        <end position="40"/>
    </location>
</feature>
<dbReference type="AlphaFoldDB" id="A0A2I1H2X4"/>
<feature type="transmembrane region" description="Helical" evidence="2">
    <location>
        <begin position="102"/>
        <end position="120"/>
    </location>
</feature>
<comment type="caution">
    <text evidence="3">The sequence shown here is derived from an EMBL/GenBank/DDBJ whole genome shotgun (WGS) entry which is preliminary data.</text>
</comment>
<organism evidence="3 4">
    <name type="scientific">Rhizophagus irregularis</name>
    <dbReference type="NCBI Taxonomy" id="588596"/>
    <lineage>
        <taxon>Eukaryota</taxon>
        <taxon>Fungi</taxon>
        <taxon>Fungi incertae sedis</taxon>
        <taxon>Mucoromycota</taxon>
        <taxon>Glomeromycotina</taxon>
        <taxon>Glomeromycetes</taxon>
        <taxon>Glomerales</taxon>
        <taxon>Glomeraceae</taxon>
        <taxon>Rhizophagus</taxon>
    </lineage>
</organism>
<evidence type="ECO:0000256" key="1">
    <source>
        <dbReference type="SAM" id="MobiDB-lite"/>
    </source>
</evidence>
<sequence length="226" mass="26158">MAIVFYLIIASNTYFFKRETSLTILYIPVSLNSILLYVNISQFAINSNRFSTTIFYDDDSNRSDYYDPNGPNGPDFSDSSDDGSDDDYDDDYSSRKRKRKKFFMTIIIVKMWLGILVMQIRKEKSIKRISDFLAPGYSFEQYHCVKCHDYVSFQVAAQLLLGLKKWKVKDILDLEYVDNISSFSKESTPNNSPIALKANFMTYCADCDLKLMAKSLKHHMSYLPSL</sequence>
<proteinExistence type="predicted"/>
<keyword evidence="2" id="KW-0472">Membrane</keyword>
<accession>A0A2I1H2X4</accession>
<keyword evidence="2" id="KW-0812">Transmembrane</keyword>
<feature type="region of interest" description="Disordered" evidence="1">
    <location>
        <begin position="67"/>
        <end position="93"/>
    </location>
</feature>
<evidence type="ECO:0000313" key="4">
    <source>
        <dbReference type="Proteomes" id="UP000234323"/>
    </source>
</evidence>
<dbReference type="EMBL" id="LLXI01001343">
    <property type="protein sequence ID" value="PKY53191.1"/>
    <property type="molecule type" value="Genomic_DNA"/>
</dbReference>
<keyword evidence="2" id="KW-1133">Transmembrane helix</keyword>